<dbReference type="InterPro" id="IPR016152">
    <property type="entry name" value="PTrfase/Anion_transptr"/>
</dbReference>
<keyword evidence="4" id="KW-0804">Transcription</keyword>
<dbReference type="EMBL" id="JAVDQG010000001">
    <property type="protein sequence ID" value="MDR6224318.1"/>
    <property type="molecule type" value="Genomic_DNA"/>
</dbReference>
<dbReference type="InterPro" id="IPR050661">
    <property type="entry name" value="BglG_antiterminators"/>
</dbReference>
<evidence type="ECO:0000256" key="4">
    <source>
        <dbReference type="ARBA" id="ARBA00023163"/>
    </source>
</evidence>
<dbReference type="PROSITE" id="PS51372">
    <property type="entry name" value="PRD_2"/>
    <property type="match status" value="2"/>
</dbReference>
<keyword evidence="2" id="KW-0677">Repeat</keyword>
<feature type="domain" description="PRD" evidence="8">
    <location>
        <begin position="311"/>
        <end position="416"/>
    </location>
</feature>
<dbReference type="PROSITE" id="PS51099">
    <property type="entry name" value="PTS_EIIB_TYPE_2"/>
    <property type="match status" value="1"/>
</dbReference>
<keyword evidence="1" id="KW-0808">Transferase</keyword>
<evidence type="ECO:0000259" key="8">
    <source>
        <dbReference type="PROSITE" id="PS51372"/>
    </source>
</evidence>
<dbReference type="InterPro" id="IPR002178">
    <property type="entry name" value="PTS_EIIA_type-2_dom"/>
</dbReference>
<keyword evidence="3" id="KW-0805">Transcription regulation</keyword>
<dbReference type="Proteomes" id="UP001185012">
    <property type="component" value="Unassembled WGS sequence"/>
</dbReference>
<dbReference type="Pfam" id="PF08279">
    <property type="entry name" value="HTH_11"/>
    <property type="match status" value="1"/>
</dbReference>
<dbReference type="InterPro" id="IPR011608">
    <property type="entry name" value="PRD"/>
</dbReference>
<feature type="domain" description="PTS EIIB type-2" evidence="7">
    <location>
        <begin position="419"/>
        <end position="508"/>
    </location>
</feature>
<dbReference type="Pfam" id="PF00359">
    <property type="entry name" value="PTS_EIIA_2"/>
    <property type="match status" value="1"/>
</dbReference>
<dbReference type="Gene3D" id="3.40.50.2300">
    <property type="match status" value="1"/>
</dbReference>
<evidence type="ECO:0000256" key="1">
    <source>
        <dbReference type="ARBA" id="ARBA00022679"/>
    </source>
</evidence>
<dbReference type="InterPro" id="IPR013011">
    <property type="entry name" value="PTS_EIIB_2"/>
</dbReference>
<dbReference type="Gene3D" id="1.10.10.10">
    <property type="entry name" value="Winged helix-like DNA-binding domain superfamily/Winged helix DNA-binding domain"/>
    <property type="match status" value="1"/>
</dbReference>
<feature type="domain" description="PTS EIIA type-2" evidence="6">
    <location>
        <begin position="540"/>
        <end position="688"/>
    </location>
</feature>
<dbReference type="Gene3D" id="3.40.930.10">
    <property type="entry name" value="Mannitol-specific EII, Chain A"/>
    <property type="match status" value="1"/>
</dbReference>
<dbReference type="InterPro" id="IPR013196">
    <property type="entry name" value="HTH_11"/>
</dbReference>
<feature type="domain" description="PRD" evidence="8">
    <location>
        <begin position="194"/>
        <end position="306"/>
    </location>
</feature>
<keyword evidence="10" id="KW-1185">Reference proteome</keyword>
<dbReference type="Gene3D" id="1.10.1790.10">
    <property type="entry name" value="PRD domain"/>
    <property type="match status" value="2"/>
</dbReference>
<dbReference type="InterPro" id="IPR001034">
    <property type="entry name" value="DeoR_HTH"/>
</dbReference>
<dbReference type="PROSITE" id="PS51000">
    <property type="entry name" value="HTH_DEOR_2"/>
    <property type="match status" value="1"/>
</dbReference>
<dbReference type="CDD" id="cd05568">
    <property type="entry name" value="PTS_IIB_bgl_like"/>
    <property type="match status" value="1"/>
</dbReference>
<name>A0ABU1IHR9_9BACL</name>
<dbReference type="InterPro" id="IPR036388">
    <property type="entry name" value="WH-like_DNA-bd_sf"/>
</dbReference>
<protein>
    <submittedName>
        <fullName evidence="9">Mannitol operon transcriptional antiterminator</fullName>
    </submittedName>
</protein>
<evidence type="ECO:0000259" key="7">
    <source>
        <dbReference type="PROSITE" id="PS51099"/>
    </source>
</evidence>
<evidence type="ECO:0000256" key="2">
    <source>
        <dbReference type="ARBA" id="ARBA00022737"/>
    </source>
</evidence>
<feature type="domain" description="HTH deoR-type" evidence="5">
    <location>
        <begin position="4"/>
        <end position="63"/>
    </location>
</feature>
<proteinExistence type="predicted"/>
<dbReference type="PROSITE" id="PS51094">
    <property type="entry name" value="PTS_EIIA_TYPE_2"/>
    <property type="match status" value="1"/>
</dbReference>
<dbReference type="InterPro" id="IPR036634">
    <property type="entry name" value="PRD_sf"/>
</dbReference>
<reference evidence="9 10" key="1">
    <citation type="submission" date="2023-07" db="EMBL/GenBank/DDBJ databases">
        <title>Genomic Encyclopedia of Type Strains, Phase IV (KMG-IV): sequencing the most valuable type-strain genomes for metagenomic binning, comparative biology and taxonomic classification.</title>
        <authorList>
            <person name="Goeker M."/>
        </authorList>
    </citation>
    <scope>NUCLEOTIDE SEQUENCE [LARGE SCALE GENOMIC DNA]</scope>
    <source>
        <strain evidence="9 10">DSM 45903</strain>
    </source>
</reference>
<comment type="caution">
    <text evidence="9">The sequence shown here is derived from an EMBL/GenBank/DDBJ whole genome shotgun (WGS) entry which is preliminary data.</text>
</comment>
<sequence length="701" mass="78282">MYFTARERNLLRLLTGHEQLRTVKELAGELGVSERTIHRDLSVLEKTLDGFGLSLRKQAGVGVSLEGDPTGVESLRAALTGAPETDFTPEERKTHLLCTLLETSEPVKLTVLARDLGVAPATVRQDLERVEDWLHPFDLALVKKRGWGIQVIGGENNRRAAMRSLLADHVDEAEILGLLKQSLGRKALEPSGIIMERLLGLVERERLVQVEEAVQAEIGGLPYTLADSAYIGLVVHVALALERIEKGETLRFDPDLLQSLQQGQEHEVAKKIAARLAVVSDKEVPDAEIANIVLHLRGAKRGDDRGFWFEDDSGTTVAETRELIRRVGEEIDVPLEQDPSLIRGLLAHLERAVYRMKENLPIHNPLLERIETDYPELFETVGQVMEETFPHYEIPREEIGYLVMHFGAALERRQRGRPLHALAICASGIGTSKLLASRLQTEFPEIVRVDTASFGEVRRTDPQKYDLILSTIPVEMDGIDYIRVNPYLSEGDAVRIRSYLNERRRRQAVKMQPERTGEVTDEPRILESMKTIRKTAEIALTLLEGYSLSSLRDSSLSGVLQKACGRLEAEGILHDAATVAGKLAAREQLGGLGIPGTGMALFHGRSDRVWKPSFTMYNLEQPLEVEGMDGNRMEMTRLLLLLAPEKEEEAEQELLSRISALTIEVPALFQSGGEGDIRAFLAEQLNRTLHEKLDEQRSVEP</sequence>
<dbReference type="Pfam" id="PF00874">
    <property type="entry name" value="PRD"/>
    <property type="match status" value="2"/>
</dbReference>
<evidence type="ECO:0000313" key="10">
    <source>
        <dbReference type="Proteomes" id="UP001185012"/>
    </source>
</evidence>
<dbReference type="SUPFAM" id="SSF52794">
    <property type="entry name" value="PTS system IIB component-like"/>
    <property type="match status" value="1"/>
</dbReference>
<evidence type="ECO:0000313" key="9">
    <source>
        <dbReference type="EMBL" id="MDR6224318.1"/>
    </source>
</evidence>
<evidence type="ECO:0000256" key="3">
    <source>
        <dbReference type="ARBA" id="ARBA00023015"/>
    </source>
</evidence>
<dbReference type="SUPFAM" id="SSF46785">
    <property type="entry name" value="Winged helix' DNA-binding domain"/>
    <property type="match status" value="2"/>
</dbReference>
<dbReference type="PANTHER" id="PTHR30185">
    <property type="entry name" value="CRYPTIC BETA-GLUCOSIDE BGL OPERON ANTITERMINATOR"/>
    <property type="match status" value="1"/>
</dbReference>
<dbReference type="SUPFAM" id="SSF63520">
    <property type="entry name" value="PTS-regulatory domain, PRD"/>
    <property type="match status" value="2"/>
</dbReference>
<dbReference type="InterPro" id="IPR036390">
    <property type="entry name" value="WH_DNA-bd_sf"/>
</dbReference>
<gene>
    <name evidence="9" type="ORF">JOE21_000306</name>
</gene>
<accession>A0ABU1IHR9</accession>
<evidence type="ECO:0000259" key="6">
    <source>
        <dbReference type="PROSITE" id="PS51094"/>
    </source>
</evidence>
<evidence type="ECO:0000259" key="5">
    <source>
        <dbReference type="PROSITE" id="PS51000"/>
    </source>
</evidence>
<dbReference type="PANTHER" id="PTHR30185:SF18">
    <property type="entry name" value="TRANSCRIPTIONAL REGULATOR MTLR"/>
    <property type="match status" value="1"/>
</dbReference>
<organism evidence="9 10">
    <name type="scientific">Desmospora profundinema</name>
    <dbReference type="NCBI Taxonomy" id="1571184"/>
    <lineage>
        <taxon>Bacteria</taxon>
        <taxon>Bacillati</taxon>
        <taxon>Bacillota</taxon>
        <taxon>Bacilli</taxon>
        <taxon>Bacillales</taxon>
        <taxon>Thermoactinomycetaceae</taxon>
        <taxon>Desmospora</taxon>
    </lineage>
</organism>
<dbReference type="RefSeq" id="WP_309861489.1">
    <property type="nucleotide sequence ID" value="NZ_JAVDQG010000001.1"/>
</dbReference>
<dbReference type="SUPFAM" id="SSF55804">
    <property type="entry name" value="Phoshotransferase/anion transport protein"/>
    <property type="match status" value="1"/>
</dbReference>
<dbReference type="InterPro" id="IPR036095">
    <property type="entry name" value="PTS_EIIB-like_sf"/>
</dbReference>